<dbReference type="RefSeq" id="WP_072606567.1">
    <property type="nucleotide sequence ID" value="NZ_CP018171.1"/>
</dbReference>
<dbReference type="STRING" id="1670800.BSQ44_18255"/>
<dbReference type="PROSITE" id="PS51708">
    <property type="entry name" value="CHAD"/>
    <property type="match status" value="1"/>
</dbReference>
<dbReference type="PANTHER" id="PTHR39339:SF1">
    <property type="entry name" value="CHAD DOMAIN-CONTAINING PROTEIN"/>
    <property type="match status" value="1"/>
</dbReference>
<dbReference type="SMART" id="SM00880">
    <property type="entry name" value="CHAD"/>
    <property type="match status" value="1"/>
</dbReference>
<dbReference type="Gene3D" id="1.40.20.10">
    <property type="entry name" value="CHAD domain"/>
    <property type="match status" value="1"/>
</dbReference>
<dbReference type="Pfam" id="PF05235">
    <property type="entry name" value="CHAD"/>
    <property type="match status" value="1"/>
</dbReference>
<keyword evidence="3" id="KW-1185">Reference proteome</keyword>
<name>A0A1L3SUV0_9HYPH</name>
<evidence type="ECO:0000259" key="1">
    <source>
        <dbReference type="PROSITE" id="PS51708"/>
    </source>
</evidence>
<dbReference type="InterPro" id="IPR038186">
    <property type="entry name" value="CHAD_dom_sf"/>
</dbReference>
<proteinExistence type="predicted"/>
<feature type="domain" description="CHAD" evidence="1">
    <location>
        <begin position="9"/>
        <end position="295"/>
    </location>
</feature>
<gene>
    <name evidence="2" type="ORF">BSQ44_18255</name>
</gene>
<dbReference type="AlphaFoldDB" id="A0A1L3SUV0"/>
<dbReference type="OrthoDB" id="9810907at2"/>
<accession>A0A1L3SUV0</accession>
<sequence length="304" mass="34731">MAYRFKQGDKTVQKGVRRIARRELEKAVADIDDSSMGVSETVHQLRKRCKKLRGLVRLVRPGFSGYAEENAAFREAARTLSDVRDAKVTTRTYDALMKAFTGEVDRTAMAPVRAALTARLKDARDDHALGARLDLFRQNMIAAQQRARDWTIDDKGFEALGSGLAKTFRRAREAMEEARGDPTPQKMHEWRKRVKYHWYHARLLQPAFCETMAAHRKAAKRLECLLGDHHDLAVFVETLETYEISDGERRGTVLALAARRQRAIEADAFPLGARLFAESADELVTRWGRWWNIWRDEARMAGAS</sequence>
<dbReference type="EMBL" id="CP018171">
    <property type="protein sequence ID" value="APH73095.1"/>
    <property type="molecule type" value="Genomic_DNA"/>
</dbReference>
<dbReference type="Proteomes" id="UP000182840">
    <property type="component" value="Chromosome"/>
</dbReference>
<evidence type="ECO:0000313" key="2">
    <source>
        <dbReference type="EMBL" id="APH73095.1"/>
    </source>
</evidence>
<reference evidence="3" key="1">
    <citation type="submission" date="2016-11" db="EMBL/GenBank/DDBJ databases">
        <title>Mesorhizobium oceanicum sp. nov., isolated from deep seawater in South China Sea.</title>
        <authorList>
            <person name="Fu G.-Y."/>
        </authorList>
    </citation>
    <scope>NUCLEOTIDE SEQUENCE [LARGE SCALE GENOMIC DNA]</scope>
    <source>
        <strain evidence="3">B7</strain>
    </source>
</reference>
<dbReference type="KEGG" id="meso:BSQ44_18255"/>
<protein>
    <recommendedName>
        <fullName evidence="1">CHAD domain-containing protein</fullName>
    </recommendedName>
</protein>
<dbReference type="InterPro" id="IPR007899">
    <property type="entry name" value="CHAD_dom"/>
</dbReference>
<evidence type="ECO:0000313" key="3">
    <source>
        <dbReference type="Proteomes" id="UP000182840"/>
    </source>
</evidence>
<organism evidence="2 3">
    <name type="scientific">Aquibium oceanicum</name>
    <dbReference type="NCBI Taxonomy" id="1670800"/>
    <lineage>
        <taxon>Bacteria</taxon>
        <taxon>Pseudomonadati</taxon>
        <taxon>Pseudomonadota</taxon>
        <taxon>Alphaproteobacteria</taxon>
        <taxon>Hyphomicrobiales</taxon>
        <taxon>Phyllobacteriaceae</taxon>
        <taxon>Aquibium</taxon>
    </lineage>
</organism>
<dbReference type="PANTHER" id="PTHR39339">
    <property type="entry name" value="SLR1444 PROTEIN"/>
    <property type="match status" value="1"/>
</dbReference>